<dbReference type="Gene3D" id="3.30.10.20">
    <property type="match status" value="3"/>
</dbReference>
<feature type="domain" description="PASTA" evidence="2">
    <location>
        <begin position="111"/>
        <end position="181"/>
    </location>
</feature>
<dbReference type="RefSeq" id="WP_332920542.1">
    <property type="nucleotide sequence ID" value="NZ_AP025292.1"/>
</dbReference>
<name>A0ABN6L6S0_9BACT</name>
<proteinExistence type="predicted"/>
<protein>
    <recommendedName>
        <fullName evidence="2">PASTA domain-containing protein</fullName>
    </recommendedName>
</protein>
<evidence type="ECO:0000313" key="4">
    <source>
        <dbReference type="Proteomes" id="UP001354989"/>
    </source>
</evidence>
<dbReference type="Proteomes" id="UP001354989">
    <property type="component" value="Chromosome"/>
</dbReference>
<dbReference type="SMART" id="SM00740">
    <property type="entry name" value="PASTA"/>
    <property type="match status" value="3"/>
</dbReference>
<dbReference type="EMBL" id="AP025292">
    <property type="protein sequence ID" value="BDC98894.1"/>
    <property type="molecule type" value="Genomic_DNA"/>
</dbReference>
<keyword evidence="4" id="KW-1185">Reference proteome</keyword>
<keyword evidence="1" id="KW-0812">Transmembrane</keyword>
<organism evidence="3 4">
    <name type="scientific">Persicobacter psychrovividus</name>
    <dbReference type="NCBI Taxonomy" id="387638"/>
    <lineage>
        <taxon>Bacteria</taxon>
        <taxon>Pseudomonadati</taxon>
        <taxon>Bacteroidota</taxon>
        <taxon>Cytophagia</taxon>
        <taxon>Cytophagales</taxon>
        <taxon>Persicobacteraceae</taxon>
        <taxon>Persicobacter</taxon>
    </lineage>
</organism>
<evidence type="ECO:0000259" key="2">
    <source>
        <dbReference type="PROSITE" id="PS51178"/>
    </source>
</evidence>
<dbReference type="InterPro" id="IPR005543">
    <property type="entry name" value="PASTA_dom"/>
</dbReference>
<keyword evidence="1" id="KW-0472">Membrane</keyword>
<dbReference type="PROSITE" id="PS51178">
    <property type="entry name" value="PASTA"/>
    <property type="match status" value="3"/>
</dbReference>
<accession>A0ABN6L6S0</accession>
<reference evidence="3 4" key="1">
    <citation type="submission" date="2021-12" db="EMBL/GenBank/DDBJ databases">
        <title>Genome sequencing of bacteria with rrn-lacking chromosome and rrn-plasmid.</title>
        <authorList>
            <person name="Anda M."/>
            <person name="Iwasaki W."/>
        </authorList>
    </citation>
    <scope>NUCLEOTIDE SEQUENCE [LARGE SCALE GENOMIC DNA]</scope>
    <source>
        <strain evidence="3 4">NBRC 101262</strain>
    </source>
</reference>
<feature type="transmembrane region" description="Helical" evidence="1">
    <location>
        <begin position="12"/>
        <end position="35"/>
    </location>
</feature>
<gene>
    <name evidence="3" type="ORF">PEPS_11750</name>
</gene>
<dbReference type="CDD" id="cd06577">
    <property type="entry name" value="PASTA_pknB"/>
    <property type="match status" value="3"/>
</dbReference>
<keyword evidence="1" id="KW-1133">Transmembrane helix</keyword>
<dbReference type="Pfam" id="PF03793">
    <property type="entry name" value="PASTA"/>
    <property type="match status" value="3"/>
</dbReference>
<evidence type="ECO:0000256" key="1">
    <source>
        <dbReference type="SAM" id="Phobius"/>
    </source>
</evidence>
<sequence length="262" mass="29034">MSFFKPKSFLDILLHWVVLGALGSALLIGYFYYYLPNITEHGQTVTVPNVVERNFSDLKTELSARSLRFEVDADSGFSADLPPLAVIKQFPEPGTKVKSDRKIYLTLNAMNPPKVPMPNLVDGSLTNAQIVLNSLKLKMGEITYEPDLAENAVLKQEYKGSPVEAGTLIAKGSTIDLVVGDGYGKRTFEVEDYVGRPLDEVELAIKGASLKVGNIKPRERYDSLDYVVQQQRPAENEKVHVGQEIDLWVTPVVEQADSVSTF</sequence>
<feature type="domain" description="PASTA" evidence="2">
    <location>
        <begin position="42"/>
        <end position="109"/>
    </location>
</feature>
<feature type="domain" description="PASTA" evidence="2">
    <location>
        <begin position="184"/>
        <end position="251"/>
    </location>
</feature>
<evidence type="ECO:0000313" key="3">
    <source>
        <dbReference type="EMBL" id="BDC98894.1"/>
    </source>
</evidence>